<organism evidence="1 2">
    <name type="scientific">Paramecium octaurelia</name>
    <dbReference type="NCBI Taxonomy" id="43137"/>
    <lineage>
        <taxon>Eukaryota</taxon>
        <taxon>Sar</taxon>
        <taxon>Alveolata</taxon>
        <taxon>Ciliophora</taxon>
        <taxon>Intramacronucleata</taxon>
        <taxon>Oligohymenophorea</taxon>
        <taxon>Peniculida</taxon>
        <taxon>Parameciidae</taxon>
        <taxon>Paramecium</taxon>
    </lineage>
</organism>
<gene>
    <name evidence="1" type="ORF">POCTA_138.1.T0380163</name>
</gene>
<proteinExistence type="predicted"/>
<dbReference type="Proteomes" id="UP000683925">
    <property type="component" value="Unassembled WGS sequence"/>
</dbReference>
<protein>
    <submittedName>
        <fullName evidence="1">Uncharacterized protein</fullName>
    </submittedName>
</protein>
<sequence>MDLKDQNFQLETNQEKSTNNLYNYEIFKRITWFLSLKDVLTLGATSRILNEYVKKHYQFFAENYYKQFLKDQLEIALEIYYPDNIQRDQIRQTNFEKCFLDWKLQYKQMLQQKKALKIPFLLCESVFPKPILKRETIGLYCESEFQIMLAQRLEWEQKGFDSLFEFQMISNELMNQLKQNKQQIIDLMSQKLDKNEVLKSRFLKFRWNLQSESFEFEQLPLFKVESKNIQSEEQEEEVQFEQICIIDLLEQLYCSVECYLQGLYMYFSTFITINSTNSIDLLSEYVMYWEAYSNSIIELNSIMHPLENIVNELHKKCFPQYPQYPKFSIWRIMNQLWIKYIIRNEQFQELLLECFVRTLQAERQSKFLKEFDQGVNQDLGFTPSFQITYEIYDNFLLKQKNSIKDQFQIETSHKFYTEIVDLLRNFNKSIQDLSINEVSVHWIGHLDCCYEEFYEQLSERVQQETSLYYDETKQVFGSNVGSFIEFMRFDKDFVSQFLPEPLIFKIENLQHEHIYTYLYYYLEHSYLQRFIQIHKDQIAVAYNKQKTITPNQERTSIGSSNYNEHLDTQSDATLNDAQKFFNFALQNSNFDIDELLIRKKNQNQEPLFEVIKVALSQRNLEQQIQEHDQFDQFQTQEQFEFYRPTTIQRAYSNNKINCDSVDVPEEIIKSAKQFLLNDSEFSKLYQIFINYTKQFDRNWIQVIQKNQDIELLNNEREIPRVLQDYLQYFYYVSKGLTKTILEDNKVVNDEDLDDLEMIPSLSKNSSKFKKNSVCMEVYYSEEEDENQG</sequence>
<dbReference type="EMBL" id="CAJJDP010000038">
    <property type="protein sequence ID" value="CAD8160421.1"/>
    <property type="molecule type" value="Genomic_DNA"/>
</dbReference>
<dbReference type="OrthoDB" id="298568at2759"/>
<comment type="caution">
    <text evidence="1">The sequence shown here is derived from an EMBL/GenBank/DDBJ whole genome shotgun (WGS) entry which is preliminary data.</text>
</comment>
<reference evidence="1" key="1">
    <citation type="submission" date="2021-01" db="EMBL/GenBank/DDBJ databases">
        <authorList>
            <consortium name="Genoscope - CEA"/>
            <person name="William W."/>
        </authorList>
    </citation>
    <scope>NUCLEOTIDE SEQUENCE</scope>
</reference>
<evidence type="ECO:0000313" key="2">
    <source>
        <dbReference type="Proteomes" id="UP000683925"/>
    </source>
</evidence>
<evidence type="ECO:0000313" key="1">
    <source>
        <dbReference type="EMBL" id="CAD8160421.1"/>
    </source>
</evidence>
<dbReference type="AlphaFoldDB" id="A0A8S1U4G6"/>
<keyword evidence="2" id="KW-1185">Reference proteome</keyword>
<name>A0A8S1U4G6_PAROT</name>
<dbReference type="OMA" id="IFKRITW"/>
<accession>A0A8S1U4G6</accession>